<dbReference type="InterPro" id="IPR036259">
    <property type="entry name" value="MFS_trans_sf"/>
</dbReference>
<name>A0A813XNF4_9BILA</name>
<keyword evidence="8" id="KW-1185">Reference proteome</keyword>
<proteinExistence type="inferred from homology"/>
<evidence type="ECO:0008006" key="9">
    <source>
        <dbReference type="Google" id="ProtNLM"/>
    </source>
</evidence>
<evidence type="ECO:0000313" key="8">
    <source>
        <dbReference type="Proteomes" id="UP000663879"/>
    </source>
</evidence>
<feature type="transmembrane region" description="Helical" evidence="6">
    <location>
        <begin position="834"/>
        <end position="855"/>
    </location>
</feature>
<dbReference type="OrthoDB" id="78663at2759"/>
<dbReference type="Pfam" id="PF05978">
    <property type="entry name" value="UNC-93"/>
    <property type="match status" value="2"/>
</dbReference>
<comment type="subcellular location">
    <subcellularLocation>
        <location evidence="1">Membrane</location>
        <topology evidence="1">Multi-pass membrane protein</topology>
    </subcellularLocation>
</comment>
<evidence type="ECO:0000256" key="6">
    <source>
        <dbReference type="SAM" id="Phobius"/>
    </source>
</evidence>
<feature type="transmembrane region" description="Helical" evidence="6">
    <location>
        <begin position="544"/>
        <end position="568"/>
    </location>
</feature>
<keyword evidence="5 6" id="KW-0472">Membrane</keyword>
<feature type="transmembrane region" description="Helical" evidence="6">
    <location>
        <begin position="589"/>
        <end position="612"/>
    </location>
</feature>
<feature type="transmembrane region" description="Helical" evidence="6">
    <location>
        <begin position="739"/>
        <end position="760"/>
    </location>
</feature>
<feature type="transmembrane region" description="Helical" evidence="6">
    <location>
        <begin position="709"/>
        <end position="727"/>
    </location>
</feature>
<feature type="transmembrane region" description="Helical" evidence="6">
    <location>
        <begin position="460"/>
        <end position="478"/>
    </location>
</feature>
<feature type="transmembrane region" description="Helical" evidence="6">
    <location>
        <begin position="797"/>
        <end position="822"/>
    </location>
</feature>
<dbReference type="InterPro" id="IPR010291">
    <property type="entry name" value="Ion_channel_UNC-93"/>
</dbReference>
<feature type="transmembrane region" description="Helical" evidence="6">
    <location>
        <begin position="316"/>
        <end position="337"/>
    </location>
</feature>
<evidence type="ECO:0000256" key="4">
    <source>
        <dbReference type="ARBA" id="ARBA00022989"/>
    </source>
</evidence>
<gene>
    <name evidence="7" type="ORF">OXX778_LOCUS9856</name>
</gene>
<feature type="transmembrane region" description="Helical" evidence="6">
    <location>
        <begin position="861"/>
        <end position="880"/>
    </location>
</feature>
<dbReference type="PANTHER" id="PTHR19444">
    <property type="entry name" value="UNC-93 RELATED"/>
    <property type="match status" value="1"/>
</dbReference>
<dbReference type="InterPro" id="IPR051951">
    <property type="entry name" value="UNC-93_regulatory"/>
</dbReference>
<feature type="transmembrane region" description="Helical" evidence="6">
    <location>
        <begin position="95"/>
        <end position="112"/>
    </location>
</feature>
<dbReference type="EMBL" id="CAJNOC010001492">
    <property type="protein sequence ID" value="CAF0869436.1"/>
    <property type="molecule type" value="Genomic_DNA"/>
</dbReference>
<feature type="transmembrane region" description="Helical" evidence="6">
    <location>
        <begin position="370"/>
        <end position="395"/>
    </location>
</feature>
<evidence type="ECO:0000256" key="1">
    <source>
        <dbReference type="ARBA" id="ARBA00004141"/>
    </source>
</evidence>
<feature type="transmembrane region" description="Helical" evidence="6">
    <location>
        <begin position="490"/>
        <end position="509"/>
    </location>
</feature>
<evidence type="ECO:0000313" key="7">
    <source>
        <dbReference type="EMBL" id="CAF0869436.1"/>
    </source>
</evidence>
<comment type="caution">
    <text evidence="7">The sequence shown here is derived from an EMBL/GenBank/DDBJ whole genome shotgun (WGS) entry which is preliminary data.</text>
</comment>
<organism evidence="7 8">
    <name type="scientific">Brachionus calyciflorus</name>
    <dbReference type="NCBI Taxonomy" id="104777"/>
    <lineage>
        <taxon>Eukaryota</taxon>
        <taxon>Metazoa</taxon>
        <taxon>Spiralia</taxon>
        <taxon>Gnathifera</taxon>
        <taxon>Rotifera</taxon>
        <taxon>Eurotatoria</taxon>
        <taxon>Monogononta</taxon>
        <taxon>Pseudotrocha</taxon>
        <taxon>Ploima</taxon>
        <taxon>Brachionidae</taxon>
        <taxon>Brachionus</taxon>
    </lineage>
</organism>
<feature type="transmembrane region" description="Helical" evidence="6">
    <location>
        <begin position="521"/>
        <end position="538"/>
    </location>
</feature>
<reference evidence="7" key="1">
    <citation type="submission" date="2021-02" db="EMBL/GenBank/DDBJ databases">
        <authorList>
            <person name="Nowell W R."/>
        </authorList>
    </citation>
    <scope>NUCLEOTIDE SEQUENCE</scope>
    <source>
        <strain evidence="7">Ploen Becks lab</strain>
    </source>
</reference>
<feature type="transmembrane region" description="Helical" evidence="6">
    <location>
        <begin position="34"/>
        <end position="52"/>
    </location>
</feature>
<dbReference type="SUPFAM" id="SSF103473">
    <property type="entry name" value="MFS general substrate transporter"/>
    <property type="match status" value="2"/>
</dbReference>
<keyword evidence="3 6" id="KW-0812">Transmembrane</keyword>
<feature type="transmembrane region" description="Helical" evidence="6">
    <location>
        <begin position="772"/>
        <end position="791"/>
    </location>
</feature>
<protein>
    <recommendedName>
        <fullName evidence="9">UNC93-like protein</fullName>
    </recommendedName>
</protein>
<feature type="transmembrane region" description="Helical" evidence="6">
    <location>
        <begin position="282"/>
        <end position="300"/>
    </location>
</feature>
<feature type="transmembrane region" description="Helical" evidence="6">
    <location>
        <begin position="656"/>
        <end position="678"/>
    </location>
</feature>
<feature type="transmembrane region" description="Helical" evidence="6">
    <location>
        <begin position="159"/>
        <end position="177"/>
    </location>
</feature>
<comment type="similarity">
    <text evidence="2">Belongs to the unc-93 family.</text>
</comment>
<evidence type="ECO:0000256" key="5">
    <source>
        <dbReference type="ARBA" id="ARBA00023136"/>
    </source>
</evidence>
<sequence>MSEIRLPNDTSESEVLNEPNVENKAKKRKVIKNLIVFSISYLLQFSAAAGLNNLQSSLNSYQNLGVTALLTASLTFTLTCLFLPNIMLRFMGFKWPLILTQSFISLFILANFKATFWTLIPMSILFGIALGSLWTYQGTFVAHLAHDYNKYSAVKNENILVKFFGIFFLLFQLHQVIGNTVSPLVLNHEIFTNLGSSFTLVNQTSNLTCGSSDCPGPASVIPRPPDNKVYIICSIYLSISLLGVLSILFFMDDIKPNKDDISDIPQTVKDTFKLMFTSLRKILLVPYVAFTSLFVTFLAVELAKSYLACAYGMHTIGLWFIIWGLTASVSSIFINFITKHIKKTYMLISYVVIACGLFIYLLYWDRSSPVYKILSLAVIMGFLDTINSVCFNATLGDVFHDKISSAYAANRFTISTLNDQRLLKMSQIKLPSDNNESKVLTEDSVINDNPKIRRNIKKNLIVFSLSYLLQFSAANGLNNLQSSLNSYQNLGITSLLVSAISFSLSCLFLPSIMLRFLGFKWPLVICQSIVALFIVANFKATFWTLIPVSFFFGIALSTLWTYQGTFVAHLAHDYNKNSSHKNPNILVKFFGIFFILFQLNQVFGNLISSIVLNPQLFENFASSFNLVTNRTTNFTCGSQDCPGPASVVQRPNDEKVYLLCSIYLSISILGVLLIVFLLDNIRPDKDDLDVFSKTIKDTIKLICTSLKKILLLPTLGFFALMATFVGVEMSKSYIACAYGIHSIGLWFVIWGVSSSIFSTIIGHVTKYVRKTFMLMLFVSVNCAILVYLLFWSMDSQVWIIISFSIVFGCLDTTYATCMNATIGDVFHDKLSPAYAANRFSISLFFLLSYACSEFFCVYQKINAILGLGAISLITLIIFEFKINKKTDGV</sequence>
<accession>A0A813XNF4</accession>
<evidence type="ECO:0000256" key="2">
    <source>
        <dbReference type="ARBA" id="ARBA00009172"/>
    </source>
</evidence>
<feature type="transmembrane region" description="Helical" evidence="6">
    <location>
        <begin position="229"/>
        <end position="251"/>
    </location>
</feature>
<evidence type="ECO:0000256" key="3">
    <source>
        <dbReference type="ARBA" id="ARBA00022692"/>
    </source>
</evidence>
<feature type="transmembrane region" description="Helical" evidence="6">
    <location>
        <begin position="64"/>
        <end position="83"/>
    </location>
</feature>
<dbReference type="AlphaFoldDB" id="A0A813XNF4"/>
<dbReference type="Gene3D" id="1.20.1250.20">
    <property type="entry name" value="MFS general substrate transporter like domains"/>
    <property type="match status" value="2"/>
</dbReference>
<feature type="transmembrane region" description="Helical" evidence="6">
    <location>
        <begin position="118"/>
        <end position="138"/>
    </location>
</feature>
<dbReference type="GO" id="GO:0016020">
    <property type="term" value="C:membrane"/>
    <property type="evidence" value="ECO:0007669"/>
    <property type="project" value="UniProtKB-SubCell"/>
</dbReference>
<dbReference type="Proteomes" id="UP000663879">
    <property type="component" value="Unassembled WGS sequence"/>
</dbReference>
<dbReference type="PANTHER" id="PTHR19444:SF13">
    <property type="entry name" value="PROTEIN UNC-93 HOMOLOG A"/>
    <property type="match status" value="1"/>
</dbReference>
<keyword evidence="4 6" id="KW-1133">Transmembrane helix</keyword>
<feature type="transmembrane region" description="Helical" evidence="6">
    <location>
        <begin position="344"/>
        <end position="364"/>
    </location>
</feature>